<dbReference type="EMBL" id="JAXIOK010000013">
    <property type="protein sequence ID" value="KAK4756620.1"/>
    <property type="molecule type" value="Genomic_DNA"/>
</dbReference>
<evidence type="ECO:0000259" key="1">
    <source>
        <dbReference type="PROSITE" id="PS50086"/>
    </source>
</evidence>
<keyword evidence="3" id="KW-1185">Reference proteome</keyword>
<dbReference type="GO" id="GO:0005096">
    <property type="term" value="F:GTPase activator activity"/>
    <property type="evidence" value="ECO:0007669"/>
    <property type="project" value="TreeGrafter"/>
</dbReference>
<feature type="domain" description="Rab-GAP TBC" evidence="1">
    <location>
        <begin position="1"/>
        <end position="101"/>
    </location>
</feature>
<evidence type="ECO:0000313" key="3">
    <source>
        <dbReference type="Proteomes" id="UP001345219"/>
    </source>
</evidence>
<dbReference type="PROSITE" id="PS50086">
    <property type="entry name" value="TBC_RABGAP"/>
    <property type="match status" value="1"/>
</dbReference>
<dbReference type="PANTHER" id="PTHR22957">
    <property type="entry name" value="TBC1 DOMAIN FAMILY MEMBER GTPASE-ACTIVATING PROTEIN"/>
    <property type="match status" value="1"/>
</dbReference>
<comment type="caution">
    <text evidence="2">The sequence shown here is derived from an EMBL/GenBank/DDBJ whole genome shotgun (WGS) entry which is preliminary data.</text>
</comment>
<gene>
    <name evidence="2" type="ORF">SAY87_006747</name>
</gene>
<dbReference type="SUPFAM" id="SSF47923">
    <property type="entry name" value="Ypt/Rab-GAP domain of gyp1p"/>
    <property type="match status" value="1"/>
</dbReference>
<dbReference type="AlphaFoldDB" id="A0AAN7Q4F0"/>
<accession>A0AAN7Q4F0</accession>
<name>A0AAN7Q4F0_9MYRT</name>
<evidence type="ECO:0000313" key="2">
    <source>
        <dbReference type="EMBL" id="KAK4756620.1"/>
    </source>
</evidence>
<reference evidence="2 3" key="1">
    <citation type="journal article" date="2023" name="Hortic Res">
        <title>Pangenome of water caltrop reveals structural variations and asymmetric subgenome divergence after allopolyploidization.</title>
        <authorList>
            <person name="Zhang X."/>
            <person name="Chen Y."/>
            <person name="Wang L."/>
            <person name="Yuan Y."/>
            <person name="Fang M."/>
            <person name="Shi L."/>
            <person name="Lu R."/>
            <person name="Comes H.P."/>
            <person name="Ma Y."/>
            <person name="Chen Y."/>
            <person name="Huang G."/>
            <person name="Zhou Y."/>
            <person name="Zheng Z."/>
            <person name="Qiu Y."/>
        </authorList>
    </citation>
    <scope>NUCLEOTIDE SEQUENCE [LARGE SCALE GENOMIC DNA]</scope>
    <source>
        <tissue evidence="2">Roots</tissue>
    </source>
</reference>
<proteinExistence type="predicted"/>
<dbReference type="Gene3D" id="1.10.472.80">
    <property type="entry name" value="Ypt/Rab-GAP domain of gyp1p, domain 3"/>
    <property type="match status" value="1"/>
</dbReference>
<dbReference type="PANTHER" id="PTHR22957:SF507">
    <property type="entry name" value="OS08G0547200 PROTEIN"/>
    <property type="match status" value="1"/>
</dbReference>
<sequence>MSDLLSLTIAIITEDHEAFWCFVGFMRKAHHNFRLDEAGIRRQLKTVSRIIKFKDSHLHRHLQKLQADDCFFVYRMVVVLFRRELTFEQTMCLWEVMCIDQAAVKIGIGKSAWSSGPLPPMICCYMLLLLQYCRGGS</sequence>
<dbReference type="Proteomes" id="UP001345219">
    <property type="component" value="Chromosome 6"/>
</dbReference>
<dbReference type="Pfam" id="PF00566">
    <property type="entry name" value="RabGAP-TBC"/>
    <property type="match status" value="1"/>
</dbReference>
<organism evidence="2 3">
    <name type="scientific">Trapa incisa</name>
    <dbReference type="NCBI Taxonomy" id="236973"/>
    <lineage>
        <taxon>Eukaryota</taxon>
        <taxon>Viridiplantae</taxon>
        <taxon>Streptophyta</taxon>
        <taxon>Embryophyta</taxon>
        <taxon>Tracheophyta</taxon>
        <taxon>Spermatophyta</taxon>
        <taxon>Magnoliopsida</taxon>
        <taxon>eudicotyledons</taxon>
        <taxon>Gunneridae</taxon>
        <taxon>Pentapetalae</taxon>
        <taxon>rosids</taxon>
        <taxon>malvids</taxon>
        <taxon>Myrtales</taxon>
        <taxon>Lythraceae</taxon>
        <taxon>Trapa</taxon>
    </lineage>
</organism>
<protein>
    <recommendedName>
        <fullName evidence="1">Rab-GAP TBC domain-containing protein</fullName>
    </recommendedName>
</protein>
<dbReference type="InterPro" id="IPR000195">
    <property type="entry name" value="Rab-GAP-TBC_dom"/>
</dbReference>
<dbReference type="InterPro" id="IPR035969">
    <property type="entry name" value="Rab-GAP_TBC_sf"/>
</dbReference>